<organism evidence="3">
    <name type="scientific">Timema bartmani</name>
    <dbReference type="NCBI Taxonomy" id="61472"/>
    <lineage>
        <taxon>Eukaryota</taxon>
        <taxon>Metazoa</taxon>
        <taxon>Ecdysozoa</taxon>
        <taxon>Arthropoda</taxon>
        <taxon>Hexapoda</taxon>
        <taxon>Insecta</taxon>
        <taxon>Pterygota</taxon>
        <taxon>Neoptera</taxon>
        <taxon>Polyneoptera</taxon>
        <taxon>Phasmatodea</taxon>
        <taxon>Timematodea</taxon>
        <taxon>Timematoidea</taxon>
        <taxon>Timematidae</taxon>
        <taxon>Timema</taxon>
    </lineage>
</organism>
<reference evidence="3" key="1">
    <citation type="submission" date="2020-11" db="EMBL/GenBank/DDBJ databases">
        <authorList>
            <person name="Tran Van P."/>
        </authorList>
    </citation>
    <scope>NUCLEOTIDE SEQUENCE</scope>
</reference>
<dbReference type="AlphaFoldDB" id="A0A7R9F211"/>
<dbReference type="Pfam" id="PF17146">
    <property type="entry name" value="PIN_6"/>
    <property type="match status" value="1"/>
</dbReference>
<gene>
    <name evidence="3" type="ORF">TBIB3V08_LOCUS7938</name>
</gene>
<name>A0A7R9F211_9NEOP</name>
<feature type="domain" description="Ribonuclease PIN" evidence="2">
    <location>
        <begin position="25"/>
        <end position="83"/>
    </location>
</feature>
<evidence type="ECO:0000259" key="2">
    <source>
        <dbReference type="Pfam" id="PF17146"/>
    </source>
</evidence>
<accession>A0A7R9F211</accession>
<dbReference type="InterPro" id="IPR033411">
    <property type="entry name" value="Ribonuclease_PIN"/>
</dbReference>
<protein>
    <recommendedName>
        <fullName evidence="2">Ribonuclease PIN domain-containing protein</fullName>
    </recommendedName>
</protein>
<sequence length="96" mass="11455">MNYVKSETEHKLWDIYKEKKMNAKKVLNDVGKTILTIQEVVDEITNKRQLRRLVVLPYDLQLKDVFQENIKYKGRRARQKAGDNPQEECHKLNNNI</sequence>
<dbReference type="EMBL" id="OD567391">
    <property type="protein sequence ID" value="CAD7445587.1"/>
    <property type="molecule type" value="Genomic_DNA"/>
</dbReference>
<evidence type="ECO:0000313" key="3">
    <source>
        <dbReference type="EMBL" id="CAD7445587.1"/>
    </source>
</evidence>
<feature type="region of interest" description="Disordered" evidence="1">
    <location>
        <begin position="77"/>
        <end position="96"/>
    </location>
</feature>
<feature type="compositionally biased region" description="Basic and acidic residues" evidence="1">
    <location>
        <begin position="87"/>
        <end position="96"/>
    </location>
</feature>
<evidence type="ECO:0000256" key="1">
    <source>
        <dbReference type="SAM" id="MobiDB-lite"/>
    </source>
</evidence>
<proteinExistence type="predicted"/>